<dbReference type="Proteomes" id="UP001149954">
    <property type="component" value="Unassembled WGS sequence"/>
</dbReference>
<proteinExistence type="predicted"/>
<organism evidence="1 2">
    <name type="scientific">Penicillium fimorum</name>
    <dbReference type="NCBI Taxonomy" id="1882269"/>
    <lineage>
        <taxon>Eukaryota</taxon>
        <taxon>Fungi</taxon>
        <taxon>Dikarya</taxon>
        <taxon>Ascomycota</taxon>
        <taxon>Pezizomycotina</taxon>
        <taxon>Eurotiomycetes</taxon>
        <taxon>Eurotiomycetidae</taxon>
        <taxon>Eurotiales</taxon>
        <taxon>Aspergillaceae</taxon>
        <taxon>Penicillium</taxon>
    </lineage>
</organism>
<gene>
    <name evidence="1" type="ORF">N7463_009498</name>
</gene>
<dbReference type="EMBL" id="JAPWDS010000005">
    <property type="protein sequence ID" value="KAJ5497511.1"/>
    <property type="molecule type" value="Genomic_DNA"/>
</dbReference>
<protein>
    <submittedName>
        <fullName evidence="1">Uncharacterized protein</fullName>
    </submittedName>
</protein>
<dbReference type="AlphaFoldDB" id="A0A9W9XQU3"/>
<evidence type="ECO:0000313" key="1">
    <source>
        <dbReference type="EMBL" id="KAJ5497511.1"/>
    </source>
</evidence>
<accession>A0A9W9XQU3</accession>
<name>A0A9W9XQU3_9EURO</name>
<reference evidence="1" key="2">
    <citation type="journal article" date="2023" name="IMA Fungus">
        <title>Comparative genomic study of the Penicillium genus elucidates a diverse pangenome and 15 lateral gene transfer events.</title>
        <authorList>
            <person name="Petersen C."/>
            <person name="Sorensen T."/>
            <person name="Nielsen M.R."/>
            <person name="Sondergaard T.E."/>
            <person name="Sorensen J.L."/>
            <person name="Fitzpatrick D.A."/>
            <person name="Frisvad J.C."/>
            <person name="Nielsen K.L."/>
        </authorList>
    </citation>
    <scope>NUCLEOTIDE SEQUENCE</scope>
    <source>
        <strain evidence="1">IBT 29495</strain>
    </source>
</reference>
<sequence length="110" mass="12491">MLADALQSLHLRALKQLCENRLIDQFLSVYFISDQDAMILDGLVCLEDTGTEATEADDWEEYVHGRGRSMRHVEESQAPFSHAANGGSATSEWPLNGSIRSWRSWYMRSL</sequence>
<dbReference type="OrthoDB" id="10461115at2759"/>
<keyword evidence="2" id="KW-1185">Reference proteome</keyword>
<reference evidence="1" key="1">
    <citation type="submission" date="2022-12" db="EMBL/GenBank/DDBJ databases">
        <authorList>
            <person name="Petersen C."/>
        </authorList>
    </citation>
    <scope>NUCLEOTIDE SEQUENCE</scope>
    <source>
        <strain evidence="1">IBT 29495</strain>
    </source>
</reference>
<evidence type="ECO:0000313" key="2">
    <source>
        <dbReference type="Proteomes" id="UP001149954"/>
    </source>
</evidence>
<comment type="caution">
    <text evidence="1">The sequence shown here is derived from an EMBL/GenBank/DDBJ whole genome shotgun (WGS) entry which is preliminary data.</text>
</comment>